<evidence type="ECO:0000313" key="3">
    <source>
        <dbReference type="Proteomes" id="UP001221757"/>
    </source>
</evidence>
<feature type="region of interest" description="Disordered" evidence="1">
    <location>
        <begin position="187"/>
        <end position="246"/>
    </location>
</feature>
<protein>
    <submittedName>
        <fullName evidence="2">Uncharacterized protein</fullName>
    </submittedName>
</protein>
<feature type="compositionally biased region" description="Polar residues" evidence="1">
    <location>
        <begin position="274"/>
        <end position="287"/>
    </location>
</feature>
<dbReference type="Proteomes" id="UP001221757">
    <property type="component" value="Unassembled WGS sequence"/>
</dbReference>
<organism evidence="2 3">
    <name type="scientific">Mycena rosella</name>
    <name type="common">Pink bonnet</name>
    <name type="synonym">Agaricus rosellus</name>
    <dbReference type="NCBI Taxonomy" id="1033263"/>
    <lineage>
        <taxon>Eukaryota</taxon>
        <taxon>Fungi</taxon>
        <taxon>Dikarya</taxon>
        <taxon>Basidiomycota</taxon>
        <taxon>Agaricomycotina</taxon>
        <taxon>Agaricomycetes</taxon>
        <taxon>Agaricomycetidae</taxon>
        <taxon>Agaricales</taxon>
        <taxon>Marasmiineae</taxon>
        <taxon>Mycenaceae</taxon>
        <taxon>Mycena</taxon>
    </lineage>
</organism>
<keyword evidence="3" id="KW-1185">Reference proteome</keyword>
<sequence>MLETTRRFLNTVVKTKPAFTIPPSDPDPIHHFSTRNRRSANNFTSHGSKTSVNSWGTPQKRYLPSLDPVGTSTPRKPATKDRPCCCSCHRPEPASPAVHTSLANREPGSCSRSIKRTRIEKQPSGHRREPASHEYPHIKSTAVPSAPTQRGVWRPISVSEMGELPLRTTPVNEPMKFGTYSRMKASFKSWSSPRPPAARLKKPTRPQSEIQKFTVRSEDAGSRRTFRTPRSGLGHPATKDAGPPFMPGEKKVYGRGSNDTHIVSVNRFGWPLSASRNSGKGSCSTDSVLARPEAGAVNDYKPPPPRSRTSFELDLSPIIEDIHSFPSLDNTASSSCGSSSLGAERHDHSRSGDREQEHQDQEYQDLDSRNFDHMNLSGRSCSSRPRVVI</sequence>
<feature type="region of interest" description="Disordered" evidence="1">
    <location>
        <begin position="326"/>
        <end position="389"/>
    </location>
</feature>
<proteinExistence type="predicted"/>
<feature type="region of interest" description="Disordered" evidence="1">
    <location>
        <begin position="274"/>
        <end position="311"/>
    </location>
</feature>
<dbReference type="AlphaFoldDB" id="A0AAD7DBH5"/>
<comment type="caution">
    <text evidence="2">The sequence shown here is derived from an EMBL/GenBank/DDBJ whole genome shotgun (WGS) entry which is preliminary data.</text>
</comment>
<feature type="compositionally biased region" description="Basic and acidic residues" evidence="1">
    <location>
        <begin position="343"/>
        <end position="372"/>
    </location>
</feature>
<gene>
    <name evidence="2" type="ORF">B0H17DRAFT_688761</name>
</gene>
<reference evidence="2" key="1">
    <citation type="submission" date="2023-03" db="EMBL/GenBank/DDBJ databases">
        <title>Massive genome expansion in bonnet fungi (Mycena s.s.) driven by repeated elements and novel gene families across ecological guilds.</title>
        <authorList>
            <consortium name="Lawrence Berkeley National Laboratory"/>
            <person name="Harder C.B."/>
            <person name="Miyauchi S."/>
            <person name="Viragh M."/>
            <person name="Kuo A."/>
            <person name="Thoen E."/>
            <person name="Andreopoulos B."/>
            <person name="Lu D."/>
            <person name="Skrede I."/>
            <person name="Drula E."/>
            <person name="Henrissat B."/>
            <person name="Morin E."/>
            <person name="Kohler A."/>
            <person name="Barry K."/>
            <person name="LaButti K."/>
            <person name="Morin E."/>
            <person name="Salamov A."/>
            <person name="Lipzen A."/>
            <person name="Mereny Z."/>
            <person name="Hegedus B."/>
            <person name="Baldrian P."/>
            <person name="Stursova M."/>
            <person name="Weitz H."/>
            <person name="Taylor A."/>
            <person name="Grigoriev I.V."/>
            <person name="Nagy L.G."/>
            <person name="Martin F."/>
            <person name="Kauserud H."/>
        </authorList>
    </citation>
    <scope>NUCLEOTIDE SEQUENCE</scope>
    <source>
        <strain evidence="2">CBHHK067</strain>
    </source>
</reference>
<feature type="region of interest" description="Disordered" evidence="1">
    <location>
        <begin position="39"/>
        <end position="82"/>
    </location>
</feature>
<accession>A0AAD7DBH5</accession>
<feature type="compositionally biased region" description="Polar residues" evidence="1">
    <location>
        <begin position="39"/>
        <end position="57"/>
    </location>
</feature>
<dbReference type="EMBL" id="JARKIE010000088">
    <property type="protein sequence ID" value="KAJ7687434.1"/>
    <property type="molecule type" value="Genomic_DNA"/>
</dbReference>
<name>A0AAD7DBH5_MYCRO</name>
<evidence type="ECO:0000256" key="1">
    <source>
        <dbReference type="SAM" id="MobiDB-lite"/>
    </source>
</evidence>
<evidence type="ECO:0000313" key="2">
    <source>
        <dbReference type="EMBL" id="KAJ7687434.1"/>
    </source>
</evidence>